<feature type="chain" id="PRO_5047034650" evidence="1">
    <location>
        <begin position="25"/>
        <end position="402"/>
    </location>
</feature>
<dbReference type="EMBL" id="CP071502">
    <property type="protein sequence ID" value="QSX37695.1"/>
    <property type="molecule type" value="Genomic_DNA"/>
</dbReference>
<proteinExistence type="predicted"/>
<organism evidence="2 3">
    <name type="scientific">Shewanella sedimentimangrovi</name>
    <dbReference type="NCBI Taxonomy" id="2814293"/>
    <lineage>
        <taxon>Bacteria</taxon>
        <taxon>Pseudomonadati</taxon>
        <taxon>Pseudomonadota</taxon>
        <taxon>Gammaproteobacteria</taxon>
        <taxon>Alteromonadales</taxon>
        <taxon>Shewanellaceae</taxon>
        <taxon>Shewanella</taxon>
    </lineage>
</organism>
<dbReference type="RefSeq" id="WP_207380879.1">
    <property type="nucleotide sequence ID" value="NZ_CP071502.1"/>
</dbReference>
<evidence type="ECO:0000313" key="3">
    <source>
        <dbReference type="Proteomes" id="UP000663207"/>
    </source>
</evidence>
<keyword evidence="1" id="KW-0732">Signal</keyword>
<dbReference type="Proteomes" id="UP000663207">
    <property type="component" value="Chromosome"/>
</dbReference>
<sequence length="402" mass="44018">MVTLTSIRATALLALATALMPAQAHQHQEAPAQPQSQCVAGDIRCAETVTAAFGPDGRLWRAWVSEQQLYLDSSTNVGVNFGAPLKVNAEPEAISTRGENRPKLGFDGHGGLYLSWAMAREQKYSADIRLSYSADGGSHFSRPQTINDDQLVAGHSFNEMLVSPDGEVSLVWLDSRAKALDPSAAAGSAIYFAKGNPRRDDNQFANRELVRGTCQCCRLAFAREPDGTQALLWRHLYPDNVREFALMQLKNNATPQQVSFDDWQLDGCPHQGGALAISDSGRYHLAWFNAGRKGQGIFYAYSDDGGVQLSAPLKVGNNQQLASHPHLAVQGQRVDLVWTEYNGSEQQLWWQGSTDGGALFGPARQLAASQLGSDRPFVLTHDGKVYVSWHRPGLGHFFRELP</sequence>
<accession>A0ABX7R3L9</accession>
<keyword evidence="3" id="KW-1185">Reference proteome</keyword>
<protein>
    <submittedName>
        <fullName evidence="2">Exo-alpha-sialidase</fullName>
    </submittedName>
</protein>
<feature type="signal peptide" evidence="1">
    <location>
        <begin position="1"/>
        <end position="24"/>
    </location>
</feature>
<dbReference type="InterPro" id="IPR036278">
    <property type="entry name" value="Sialidase_sf"/>
</dbReference>
<dbReference type="SUPFAM" id="SSF50939">
    <property type="entry name" value="Sialidases"/>
    <property type="match status" value="1"/>
</dbReference>
<reference evidence="2 3" key="1">
    <citation type="submission" date="2021-03" db="EMBL/GenBank/DDBJ databases">
        <title>Novel species identification of genus Shewanella.</title>
        <authorList>
            <person name="Liu G."/>
            <person name="Zhang Q."/>
        </authorList>
    </citation>
    <scope>NUCLEOTIDE SEQUENCE [LARGE SCALE GENOMIC DNA]</scope>
    <source>
        <strain evidence="2 3">FJAT-52962</strain>
    </source>
</reference>
<gene>
    <name evidence="2" type="ORF">JYB85_02310</name>
</gene>
<evidence type="ECO:0000313" key="2">
    <source>
        <dbReference type="EMBL" id="QSX37695.1"/>
    </source>
</evidence>
<name>A0ABX7R3L9_9GAMM</name>
<evidence type="ECO:0000256" key="1">
    <source>
        <dbReference type="SAM" id="SignalP"/>
    </source>
</evidence>